<dbReference type="GO" id="GO:0030288">
    <property type="term" value="C:outer membrane-bounded periplasmic space"/>
    <property type="evidence" value="ECO:0007669"/>
    <property type="project" value="TreeGrafter"/>
</dbReference>
<dbReference type="Proteomes" id="UP000037405">
    <property type="component" value="Unassembled WGS sequence"/>
</dbReference>
<dbReference type="PROSITE" id="PS51257">
    <property type="entry name" value="PROKAR_LIPOPROTEIN"/>
    <property type="match status" value="1"/>
</dbReference>
<sequence length="302" mass="33675">MKKAPFFTILMVCLLLAACSSGETKTDSSEEESSTFTYESEQGPVEVPKEPKRIVALTNGPNVISLEGKLVGIDEWTEMNPLFTDKLKDVEVVGDDQLEKIIELDPDLIIAGSQTKNLDKMKEIAPTVAFTWGKLNYIDQQIEIGKLLNKEKEAKEWADDFQERAATIGEEIRKKIGDDATVSVIETGQKELYVFGNNYARGSEILYQAMKLNMPEAVKDNALETGIHVISPEAVGDFTGDYLVLSKNPDVDNSFMETDTWKNIPAVKNGHVIEINSKESTYSDPVTLEHLLKTFEDGFLEK</sequence>
<evidence type="ECO:0000256" key="5">
    <source>
        <dbReference type="SAM" id="MobiDB-lite"/>
    </source>
</evidence>
<organism evidence="8 9">
    <name type="scientific">Rossellomorea marisflavi</name>
    <dbReference type="NCBI Taxonomy" id="189381"/>
    <lineage>
        <taxon>Bacteria</taxon>
        <taxon>Bacillati</taxon>
        <taxon>Bacillota</taxon>
        <taxon>Bacilli</taxon>
        <taxon>Bacillales</taxon>
        <taxon>Bacillaceae</taxon>
        <taxon>Rossellomorea</taxon>
    </lineage>
</organism>
<dbReference type="EMBL" id="LGUE01000004">
    <property type="protein sequence ID" value="KON84770.1"/>
    <property type="molecule type" value="Genomic_DNA"/>
</dbReference>
<evidence type="ECO:0000256" key="3">
    <source>
        <dbReference type="ARBA" id="ARBA00022448"/>
    </source>
</evidence>
<dbReference type="Gene3D" id="3.40.50.1980">
    <property type="entry name" value="Nitrogenase molybdenum iron protein domain"/>
    <property type="match status" value="2"/>
</dbReference>
<dbReference type="PROSITE" id="PS50983">
    <property type="entry name" value="FE_B12_PBP"/>
    <property type="match status" value="1"/>
</dbReference>
<dbReference type="AlphaFoldDB" id="A0A0M0G4K5"/>
<keyword evidence="3" id="KW-0813">Transport</keyword>
<dbReference type="InterPro" id="IPR051313">
    <property type="entry name" value="Bact_iron-sidero_bind"/>
</dbReference>
<name>A0A0M0G4K5_9BACI</name>
<gene>
    <name evidence="8" type="ORF">AF331_12165</name>
</gene>
<dbReference type="Pfam" id="PF01497">
    <property type="entry name" value="Peripla_BP_2"/>
    <property type="match status" value="1"/>
</dbReference>
<evidence type="ECO:0000256" key="4">
    <source>
        <dbReference type="ARBA" id="ARBA00022729"/>
    </source>
</evidence>
<evidence type="ECO:0000256" key="1">
    <source>
        <dbReference type="ARBA" id="ARBA00004193"/>
    </source>
</evidence>
<evidence type="ECO:0000313" key="8">
    <source>
        <dbReference type="EMBL" id="KON84770.1"/>
    </source>
</evidence>
<reference evidence="9" key="1">
    <citation type="submission" date="2015-07" db="EMBL/GenBank/DDBJ databases">
        <title>Fjat-14235 jcm11544.</title>
        <authorList>
            <person name="Liu B."/>
            <person name="Wang J."/>
            <person name="Zhu Y."/>
            <person name="Liu G."/>
            <person name="Chen Q."/>
            <person name="Chen Z."/>
            <person name="Lan J."/>
            <person name="Che J."/>
            <person name="Ge C."/>
            <person name="Shi H."/>
            <person name="Pan Z."/>
            <person name="Liu X."/>
        </authorList>
    </citation>
    <scope>NUCLEOTIDE SEQUENCE [LARGE SCALE GENOMIC DNA]</scope>
    <source>
        <strain evidence="9">JCM 11544</strain>
    </source>
</reference>
<accession>A0A0M0G4K5</accession>
<dbReference type="GO" id="GO:0005886">
    <property type="term" value="C:plasma membrane"/>
    <property type="evidence" value="ECO:0007669"/>
    <property type="project" value="UniProtKB-SubCell"/>
</dbReference>
<dbReference type="GO" id="GO:1901678">
    <property type="term" value="P:iron coordination entity transport"/>
    <property type="evidence" value="ECO:0007669"/>
    <property type="project" value="UniProtKB-ARBA"/>
</dbReference>
<dbReference type="InterPro" id="IPR002491">
    <property type="entry name" value="ABC_transptr_periplasmic_BD"/>
</dbReference>
<keyword evidence="4 6" id="KW-0732">Signal</keyword>
<comment type="caution">
    <text evidence="8">The sequence shown here is derived from an EMBL/GenBank/DDBJ whole genome shotgun (WGS) entry which is preliminary data.</text>
</comment>
<dbReference type="CDD" id="cd01138">
    <property type="entry name" value="FeuA"/>
    <property type="match status" value="1"/>
</dbReference>
<dbReference type="RefSeq" id="WP_053428368.1">
    <property type="nucleotide sequence ID" value="NZ_LGUE01000004.1"/>
</dbReference>
<feature type="chain" id="PRO_5039024543" evidence="6">
    <location>
        <begin position="18"/>
        <end position="302"/>
    </location>
</feature>
<evidence type="ECO:0000256" key="2">
    <source>
        <dbReference type="ARBA" id="ARBA00008814"/>
    </source>
</evidence>
<feature type="region of interest" description="Disordered" evidence="5">
    <location>
        <begin position="24"/>
        <end position="43"/>
    </location>
</feature>
<dbReference type="PATRIC" id="fig|189381.12.peg.2464"/>
<evidence type="ECO:0000259" key="7">
    <source>
        <dbReference type="PROSITE" id="PS50983"/>
    </source>
</evidence>
<dbReference type="OrthoDB" id="2241086at2"/>
<comment type="similarity">
    <text evidence="2">Belongs to the bacterial solute-binding protein 8 family.</text>
</comment>
<evidence type="ECO:0000256" key="6">
    <source>
        <dbReference type="SAM" id="SignalP"/>
    </source>
</evidence>
<evidence type="ECO:0000313" key="9">
    <source>
        <dbReference type="Proteomes" id="UP000037405"/>
    </source>
</evidence>
<feature type="signal peptide" evidence="6">
    <location>
        <begin position="1"/>
        <end position="17"/>
    </location>
</feature>
<feature type="domain" description="Fe/B12 periplasmic-binding" evidence="7">
    <location>
        <begin position="53"/>
        <end position="302"/>
    </location>
</feature>
<dbReference type="PANTHER" id="PTHR30532:SF26">
    <property type="entry name" value="IRON(3+)-HYDROXAMATE-BINDING PROTEIN FHUD"/>
    <property type="match status" value="1"/>
</dbReference>
<comment type="subcellular location">
    <subcellularLocation>
        <location evidence="1">Cell membrane</location>
        <topology evidence="1">Lipid-anchor</topology>
    </subcellularLocation>
</comment>
<dbReference type="SUPFAM" id="SSF53807">
    <property type="entry name" value="Helical backbone' metal receptor"/>
    <property type="match status" value="1"/>
</dbReference>
<protein>
    <submittedName>
        <fullName evidence="8">ABC transporter substrate-binding protein</fullName>
    </submittedName>
</protein>
<keyword evidence="9" id="KW-1185">Reference proteome</keyword>
<dbReference type="PANTHER" id="PTHR30532">
    <property type="entry name" value="IRON III DICITRATE-BINDING PERIPLASMIC PROTEIN"/>
    <property type="match status" value="1"/>
</dbReference>
<proteinExistence type="inferred from homology"/>
<dbReference type="STRING" id="189381.GCA_900166615_01464"/>